<dbReference type="EMBL" id="PQXH01000055">
    <property type="protein sequence ID" value="TGO14263.1"/>
    <property type="molecule type" value="Genomic_DNA"/>
</dbReference>
<evidence type="ECO:0000256" key="1">
    <source>
        <dbReference type="SAM" id="SignalP"/>
    </source>
</evidence>
<feature type="signal peptide" evidence="1">
    <location>
        <begin position="1"/>
        <end position="19"/>
    </location>
</feature>
<protein>
    <submittedName>
        <fullName evidence="2">Uncharacterized protein</fullName>
    </submittedName>
</protein>
<evidence type="ECO:0000313" key="2">
    <source>
        <dbReference type="EMBL" id="TGO14263.1"/>
    </source>
</evidence>
<reference evidence="2 3" key="1">
    <citation type="submission" date="2017-12" db="EMBL/GenBank/DDBJ databases">
        <title>Comparative genomics of Botrytis spp.</title>
        <authorList>
            <person name="Valero-Jimenez C.A."/>
            <person name="Tapia P."/>
            <person name="Veloso J."/>
            <person name="Silva-Moreno E."/>
            <person name="Staats M."/>
            <person name="Valdes J.H."/>
            <person name="Van Kan J.A.L."/>
        </authorList>
    </citation>
    <scope>NUCLEOTIDE SEQUENCE [LARGE SCALE GENOMIC DNA]</scope>
    <source>
        <strain evidence="2 3">Bt9001</strain>
    </source>
</reference>
<accession>A0A4Z1EUX5</accession>
<dbReference type="AlphaFoldDB" id="A0A4Z1EUX5"/>
<organism evidence="2 3">
    <name type="scientific">Botrytis tulipae</name>
    <dbReference type="NCBI Taxonomy" id="87230"/>
    <lineage>
        <taxon>Eukaryota</taxon>
        <taxon>Fungi</taxon>
        <taxon>Dikarya</taxon>
        <taxon>Ascomycota</taxon>
        <taxon>Pezizomycotina</taxon>
        <taxon>Leotiomycetes</taxon>
        <taxon>Helotiales</taxon>
        <taxon>Sclerotiniaceae</taxon>
        <taxon>Botrytis</taxon>
    </lineage>
</organism>
<name>A0A4Z1EUX5_9HELO</name>
<feature type="chain" id="PRO_5021323566" evidence="1">
    <location>
        <begin position="20"/>
        <end position="108"/>
    </location>
</feature>
<keyword evidence="3" id="KW-1185">Reference proteome</keyword>
<dbReference type="OrthoDB" id="10345355at2759"/>
<sequence length="108" mass="12516">MWNFLVICWFVGKFTTERCRNVKVWAKDVIAYDAGIRKIGKSITLKPAHLGTQITTGLRKYAMHVGRKIQHQKPDNNQWSMLSSRQSFQETDSISMYIFLLRAHLGNS</sequence>
<proteinExistence type="predicted"/>
<keyword evidence="1" id="KW-0732">Signal</keyword>
<comment type="caution">
    <text evidence="2">The sequence shown here is derived from an EMBL/GenBank/DDBJ whole genome shotgun (WGS) entry which is preliminary data.</text>
</comment>
<dbReference type="Proteomes" id="UP000297777">
    <property type="component" value="Unassembled WGS sequence"/>
</dbReference>
<gene>
    <name evidence="2" type="ORF">BTUL_0055g00110</name>
</gene>
<evidence type="ECO:0000313" key="3">
    <source>
        <dbReference type="Proteomes" id="UP000297777"/>
    </source>
</evidence>